<evidence type="ECO:0000256" key="3">
    <source>
        <dbReference type="ARBA" id="ARBA00022553"/>
    </source>
</evidence>
<evidence type="ECO:0000256" key="2">
    <source>
        <dbReference type="ARBA" id="ARBA00012438"/>
    </source>
</evidence>
<sequence>MTDSRRRVEADELRSLAFDAMPSEVAVLDADGTILETNGCWTTFAEDNGIAFHPDMIGQNYLDTCDAAEGDETATEAASGIRSIIDGERESFQFEYPCHSPDERRWFMMRALPFEYQGSRCVLVVHTDITDRREAELAVEERNDQLTLLTDVLSHDLRNPLNVALGRAELLDGDDEQVAAVRSSLERMNTIVEDALVLARKTDVEQLSAVDLPTVVRDAWSHVATADATLTVEPIDRIEADESLLSQLLENLFRNAVEHSSTSPPSHAREDAVEHAGSDVTVVVGPLDDASGFFVADDGPGVPAPDRDEVFEPGYTTNADEGGTGLGLAIVDRIADAHGWSVRVTDGDDGGARFEFSGVTSAS</sequence>
<reference evidence="8 9" key="1">
    <citation type="submission" date="2016-10" db="EMBL/GenBank/DDBJ databases">
        <authorList>
            <person name="de Groot N.N."/>
        </authorList>
    </citation>
    <scope>NUCLEOTIDE SEQUENCE [LARGE SCALE GENOMIC DNA]</scope>
    <source>
        <strain evidence="8 9">CGMCC 1.10457</strain>
    </source>
</reference>
<dbReference type="InterPro" id="IPR050736">
    <property type="entry name" value="Sensor_HK_Regulatory"/>
</dbReference>
<dbReference type="InterPro" id="IPR005467">
    <property type="entry name" value="His_kinase_dom"/>
</dbReference>
<dbReference type="Pfam" id="PF08448">
    <property type="entry name" value="PAS_4"/>
    <property type="match status" value="1"/>
</dbReference>
<accession>A0A1I6KAC6</accession>
<dbReference type="RefSeq" id="WP_218155502.1">
    <property type="nucleotide sequence ID" value="NZ_FOZK01000001.1"/>
</dbReference>
<evidence type="ECO:0000256" key="6">
    <source>
        <dbReference type="ARBA" id="ARBA00023012"/>
    </source>
</evidence>
<dbReference type="SMART" id="SM00388">
    <property type="entry name" value="HisKA"/>
    <property type="match status" value="1"/>
</dbReference>
<dbReference type="InterPro" id="IPR035965">
    <property type="entry name" value="PAS-like_dom_sf"/>
</dbReference>
<dbReference type="AlphaFoldDB" id="A0A1I6KAC6"/>
<dbReference type="InterPro" id="IPR013656">
    <property type="entry name" value="PAS_4"/>
</dbReference>
<gene>
    <name evidence="8" type="ORF">SAMN05216559_0430</name>
</gene>
<keyword evidence="4" id="KW-0808">Transferase</keyword>
<dbReference type="InterPro" id="IPR003594">
    <property type="entry name" value="HATPase_dom"/>
</dbReference>
<dbReference type="SUPFAM" id="SSF55874">
    <property type="entry name" value="ATPase domain of HSP90 chaperone/DNA topoisomerase II/histidine kinase"/>
    <property type="match status" value="1"/>
</dbReference>
<dbReference type="Pfam" id="PF00512">
    <property type="entry name" value="HisKA"/>
    <property type="match status" value="1"/>
</dbReference>
<proteinExistence type="predicted"/>
<dbReference type="InterPro" id="IPR036890">
    <property type="entry name" value="HATPase_C_sf"/>
</dbReference>
<dbReference type="OrthoDB" id="8127at2157"/>
<dbReference type="InterPro" id="IPR003661">
    <property type="entry name" value="HisK_dim/P_dom"/>
</dbReference>
<dbReference type="Pfam" id="PF02518">
    <property type="entry name" value="HATPase_c"/>
    <property type="match status" value="1"/>
</dbReference>
<organism evidence="8 9">
    <name type="scientific">Halomicrobium zhouii</name>
    <dbReference type="NCBI Taxonomy" id="767519"/>
    <lineage>
        <taxon>Archaea</taxon>
        <taxon>Methanobacteriati</taxon>
        <taxon>Methanobacteriota</taxon>
        <taxon>Stenosarchaea group</taxon>
        <taxon>Halobacteria</taxon>
        <taxon>Halobacteriales</taxon>
        <taxon>Haloarculaceae</taxon>
        <taxon>Halomicrobium</taxon>
    </lineage>
</organism>
<dbReference type="GO" id="GO:0000155">
    <property type="term" value="F:phosphorelay sensor kinase activity"/>
    <property type="evidence" value="ECO:0007669"/>
    <property type="project" value="InterPro"/>
</dbReference>
<dbReference type="Gene3D" id="1.10.287.130">
    <property type="match status" value="1"/>
</dbReference>
<evidence type="ECO:0000256" key="5">
    <source>
        <dbReference type="ARBA" id="ARBA00022777"/>
    </source>
</evidence>
<dbReference type="PANTHER" id="PTHR43711:SF1">
    <property type="entry name" value="HISTIDINE KINASE 1"/>
    <property type="match status" value="1"/>
</dbReference>
<evidence type="ECO:0000313" key="9">
    <source>
        <dbReference type="Proteomes" id="UP000199062"/>
    </source>
</evidence>
<dbReference type="SUPFAM" id="SSF47384">
    <property type="entry name" value="Homodimeric domain of signal transducing histidine kinase"/>
    <property type="match status" value="1"/>
</dbReference>
<keyword evidence="9" id="KW-1185">Reference proteome</keyword>
<dbReference type="EMBL" id="FOZK01000001">
    <property type="protein sequence ID" value="SFR87988.1"/>
    <property type="molecule type" value="Genomic_DNA"/>
</dbReference>
<dbReference type="InterPro" id="IPR036097">
    <property type="entry name" value="HisK_dim/P_sf"/>
</dbReference>
<evidence type="ECO:0000259" key="7">
    <source>
        <dbReference type="PROSITE" id="PS50109"/>
    </source>
</evidence>
<dbReference type="PROSITE" id="PS50109">
    <property type="entry name" value="HIS_KIN"/>
    <property type="match status" value="1"/>
</dbReference>
<dbReference type="PANTHER" id="PTHR43711">
    <property type="entry name" value="TWO-COMPONENT HISTIDINE KINASE"/>
    <property type="match status" value="1"/>
</dbReference>
<evidence type="ECO:0000256" key="4">
    <source>
        <dbReference type="ARBA" id="ARBA00022679"/>
    </source>
</evidence>
<dbReference type="InterPro" id="IPR004358">
    <property type="entry name" value="Sig_transdc_His_kin-like_C"/>
</dbReference>
<dbReference type="Gene3D" id="3.30.450.20">
    <property type="entry name" value="PAS domain"/>
    <property type="match status" value="1"/>
</dbReference>
<evidence type="ECO:0000313" key="8">
    <source>
        <dbReference type="EMBL" id="SFR87988.1"/>
    </source>
</evidence>
<dbReference type="PRINTS" id="PR00344">
    <property type="entry name" value="BCTRLSENSOR"/>
</dbReference>
<name>A0A1I6KAC6_9EURY</name>
<protein>
    <recommendedName>
        <fullName evidence="2">histidine kinase</fullName>
        <ecNumber evidence="2">2.7.13.3</ecNumber>
    </recommendedName>
</protein>
<keyword evidence="5" id="KW-0418">Kinase</keyword>
<dbReference type="SMART" id="SM00387">
    <property type="entry name" value="HATPase_c"/>
    <property type="match status" value="1"/>
</dbReference>
<keyword evidence="6" id="KW-0902">Two-component regulatory system</keyword>
<keyword evidence="3" id="KW-0597">Phosphoprotein</keyword>
<dbReference type="SUPFAM" id="SSF55785">
    <property type="entry name" value="PYP-like sensor domain (PAS domain)"/>
    <property type="match status" value="1"/>
</dbReference>
<dbReference type="CDD" id="cd00082">
    <property type="entry name" value="HisKA"/>
    <property type="match status" value="1"/>
</dbReference>
<dbReference type="STRING" id="767519.SAMN05216559_0430"/>
<feature type="domain" description="Histidine kinase" evidence="7">
    <location>
        <begin position="152"/>
        <end position="362"/>
    </location>
</feature>
<dbReference type="Proteomes" id="UP000199062">
    <property type="component" value="Unassembled WGS sequence"/>
</dbReference>
<evidence type="ECO:0000256" key="1">
    <source>
        <dbReference type="ARBA" id="ARBA00000085"/>
    </source>
</evidence>
<dbReference type="Gene3D" id="3.30.565.10">
    <property type="entry name" value="Histidine kinase-like ATPase, C-terminal domain"/>
    <property type="match status" value="1"/>
</dbReference>
<comment type="catalytic activity">
    <reaction evidence="1">
        <text>ATP + protein L-histidine = ADP + protein N-phospho-L-histidine.</text>
        <dbReference type="EC" id="2.7.13.3"/>
    </reaction>
</comment>
<dbReference type="EC" id="2.7.13.3" evidence="2"/>